<accession>A0A514ECW0</accession>
<dbReference type="EMBL" id="CP038228">
    <property type="protein sequence ID" value="QDI03847.1"/>
    <property type="molecule type" value="Genomic_DNA"/>
</dbReference>
<proteinExistence type="predicted"/>
<keyword evidence="2" id="KW-1185">Reference proteome</keyword>
<dbReference type="Proteomes" id="UP000319349">
    <property type="component" value="Chromosome"/>
</dbReference>
<reference evidence="1 2" key="1">
    <citation type="submission" date="2019-03" db="EMBL/GenBank/DDBJ databases">
        <title>Tal1 in Xanthomonas translucens pv. cerealis Contributes to Virulence in Bacterial Leaf Streak of Wheat.</title>
        <authorList>
            <person name="Shah S.M.A."/>
            <person name="Haq F."/>
            <person name="Ma W."/>
            <person name="Xu X."/>
            <person name="Wang S."/>
            <person name="Xu Z."/>
            <person name="Zou L."/>
            <person name="Zhu B."/>
            <person name="Chen G."/>
        </authorList>
    </citation>
    <scope>NUCLEOTIDE SEQUENCE [LARGE SCALE GENOMIC DNA]</scope>
    <source>
        <strain evidence="1 2">01</strain>
    </source>
</reference>
<evidence type="ECO:0000313" key="1">
    <source>
        <dbReference type="EMBL" id="QDI03847.1"/>
    </source>
</evidence>
<evidence type="ECO:0000313" key="2">
    <source>
        <dbReference type="Proteomes" id="UP000319349"/>
    </source>
</evidence>
<name>A0A514ECW0_9XANT</name>
<dbReference type="AlphaFoldDB" id="A0A514ECW0"/>
<protein>
    <submittedName>
        <fullName evidence="1">DUF3304 domain-containing protein</fullName>
    </submittedName>
</protein>
<gene>
    <name evidence="1" type="ORF">E4A48_09180</name>
</gene>
<sequence length="189" mass="20597">MRSHASQGAARSADGEVVPRLRRAGTSLQALRLPCLALCALLVGCTGGTAQSRTVCVTGYNEYEKQIYEFWLDNESKAGCFGNPPGRSEGSHWGGGGKFSCGCNVTPGKTVNLQWSFVQSVDEFDAGKKAKEYTTKVTIPQPESRNSRYFRVYFRKDGTASLQWVDDMGADELPPTPSIGKEVGSLRYL</sequence>
<organism evidence="1 2">
    <name type="scientific">Xanthomonas cerealis pv. cerealis</name>
    <dbReference type="NCBI Taxonomy" id="152263"/>
    <lineage>
        <taxon>Bacteria</taxon>
        <taxon>Pseudomonadati</taxon>
        <taxon>Pseudomonadota</taxon>
        <taxon>Gammaproteobacteria</taxon>
        <taxon>Lysobacterales</taxon>
        <taxon>Lysobacteraceae</taxon>
        <taxon>Xanthomonas</taxon>
        <taxon>Xanthomonas translucens group</taxon>
        <taxon>Xanthomonas cerealis</taxon>
    </lineage>
</organism>